<reference evidence="8 9" key="1">
    <citation type="journal article" date="2015" name="Genome Announc.">
        <title>Expanding the biotechnology potential of lactobacilli through comparative genomics of 213 strains and associated genera.</title>
        <authorList>
            <person name="Sun Z."/>
            <person name="Harris H.M."/>
            <person name="McCann A."/>
            <person name="Guo C."/>
            <person name="Argimon S."/>
            <person name="Zhang W."/>
            <person name="Yang X."/>
            <person name="Jeffery I.B."/>
            <person name="Cooney J.C."/>
            <person name="Kagawa T.F."/>
            <person name="Liu W."/>
            <person name="Song Y."/>
            <person name="Salvetti E."/>
            <person name="Wrobel A."/>
            <person name="Rasinkangas P."/>
            <person name="Parkhill J."/>
            <person name="Rea M.C."/>
            <person name="O'Sullivan O."/>
            <person name="Ritari J."/>
            <person name="Douillard F.P."/>
            <person name="Paul Ross R."/>
            <person name="Yang R."/>
            <person name="Briner A.E."/>
            <person name="Felis G.E."/>
            <person name="de Vos W.M."/>
            <person name="Barrangou R."/>
            <person name="Klaenhammer T.R."/>
            <person name="Caufield P.W."/>
            <person name="Cui Y."/>
            <person name="Zhang H."/>
            <person name="O'Toole P.W."/>
        </authorList>
    </citation>
    <scope>NUCLEOTIDE SEQUENCE [LARGE SCALE GENOMIC DNA]</scope>
    <source>
        <strain evidence="8 9">DSM 22696</strain>
    </source>
</reference>
<accession>A0A0R2L4I3</accession>
<evidence type="ECO:0000313" key="7">
    <source>
        <dbReference type="EMBL" id="GEK29493.1"/>
    </source>
</evidence>
<dbReference type="NCBIfam" id="TIGR01575">
    <property type="entry name" value="rimI"/>
    <property type="match status" value="1"/>
</dbReference>
<dbReference type="RefSeq" id="WP_057809151.1">
    <property type="nucleotide sequence ID" value="NZ_BJUD01000061.1"/>
</dbReference>
<dbReference type="Proteomes" id="UP000321429">
    <property type="component" value="Unassembled WGS sequence"/>
</dbReference>
<comment type="subcellular location">
    <subcellularLocation>
        <location evidence="5">Cytoplasm</location>
    </subcellularLocation>
</comment>
<comment type="caution">
    <text evidence="8">The sequence shown here is derived from an EMBL/GenBank/DDBJ whole genome shotgun (WGS) entry which is preliminary data.</text>
</comment>
<dbReference type="InterPro" id="IPR050680">
    <property type="entry name" value="YpeA/RimI_acetyltransf"/>
</dbReference>
<evidence type="ECO:0000259" key="6">
    <source>
        <dbReference type="PROSITE" id="PS51186"/>
    </source>
</evidence>
<evidence type="ECO:0000256" key="2">
    <source>
        <dbReference type="ARBA" id="ARBA00022490"/>
    </source>
</evidence>
<dbReference type="Pfam" id="PF00583">
    <property type="entry name" value="Acetyltransf_1"/>
    <property type="match status" value="1"/>
</dbReference>
<keyword evidence="9" id="KW-1185">Reference proteome</keyword>
<dbReference type="EMBL" id="JQCB01000003">
    <property type="protein sequence ID" value="KRN96579.1"/>
    <property type="molecule type" value="Genomic_DNA"/>
</dbReference>
<gene>
    <name evidence="7" type="primary">rimI</name>
    <name evidence="8" type="ORF">IV55_GL001098</name>
    <name evidence="7" type="ORF">LSI01_18040</name>
</gene>
<dbReference type="SUPFAM" id="SSF55729">
    <property type="entry name" value="Acyl-CoA N-acyltransferases (Nat)"/>
    <property type="match status" value="1"/>
</dbReference>
<protein>
    <recommendedName>
        <fullName evidence="5">[Ribosomal protein bS18]-alanine N-acetyltransferase</fullName>
        <ecNumber evidence="5">2.3.1.266</ecNumber>
    </recommendedName>
</protein>
<dbReference type="InterPro" id="IPR000182">
    <property type="entry name" value="GNAT_dom"/>
</dbReference>
<dbReference type="Gene3D" id="3.40.630.30">
    <property type="match status" value="1"/>
</dbReference>
<organism evidence="8 9">
    <name type="scientific">Furfurilactobacillus siliginis</name>
    <dbReference type="NCBI Taxonomy" id="348151"/>
    <lineage>
        <taxon>Bacteria</taxon>
        <taxon>Bacillati</taxon>
        <taxon>Bacillota</taxon>
        <taxon>Bacilli</taxon>
        <taxon>Lactobacillales</taxon>
        <taxon>Lactobacillaceae</taxon>
        <taxon>Furfurilactobacillus</taxon>
    </lineage>
</organism>
<evidence type="ECO:0000256" key="5">
    <source>
        <dbReference type="RuleBase" id="RU363094"/>
    </source>
</evidence>
<dbReference type="OrthoDB" id="9794566at2"/>
<dbReference type="GO" id="GO:0008999">
    <property type="term" value="F:protein-N-terminal-alanine acetyltransferase activity"/>
    <property type="evidence" value="ECO:0007669"/>
    <property type="project" value="UniProtKB-EC"/>
</dbReference>
<dbReference type="PANTHER" id="PTHR43420">
    <property type="entry name" value="ACETYLTRANSFERASE"/>
    <property type="match status" value="1"/>
</dbReference>
<dbReference type="STRING" id="348151.IV55_GL001098"/>
<proteinExistence type="inferred from homology"/>
<keyword evidence="3 7" id="KW-0808">Transferase</keyword>
<dbReference type="EMBL" id="BJUD01000061">
    <property type="protein sequence ID" value="GEK29493.1"/>
    <property type="molecule type" value="Genomic_DNA"/>
</dbReference>
<dbReference type="PATRIC" id="fig|348151.3.peg.1127"/>
<dbReference type="AlphaFoldDB" id="A0A0R2L4I3"/>
<comment type="catalytic activity">
    <reaction evidence="5">
        <text>N-terminal L-alanyl-[ribosomal protein bS18] + acetyl-CoA = N-terminal N(alpha)-acetyl-L-alanyl-[ribosomal protein bS18] + CoA + H(+)</text>
        <dbReference type="Rhea" id="RHEA:43756"/>
        <dbReference type="Rhea" id="RHEA-COMP:10676"/>
        <dbReference type="Rhea" id="RHEA-COMP:10677"/>
        <dbReference type="ChEBI" id="CHEBI:15378"/>
        <dbReference type="ChEBI" id="CHEBI:57287"/>
        <dbReference type="ChEBI" id="CHEBI:57288"/>
        <dbReference type="ChEBI" id="CHEBI:64718"/>
        <dbReference type="ChEBI" id="CHEBI:83683"/>
        <dbReference type="EC" id="2.3.1.266"/>
    </reaction>
</comment>
<dbReference type="GO" id="GO:0005737">
    <property type="term" value="C:cytoplasm"/>
    <property type="evidence" value="ECO:0007669"/>
    <property type="project" value="UniProtKB-SubCell"/>
</dbReference>
<evidence type="ECO:0000256" key="3">
    <source>
        <dbReference type="ARBA" id="ARBA00022679"/>
    </source>
</evidence>
<sequence>MKLTNSQCEPLPAEKTAQHAQLVGHLADLAYPTGSPWSKQTIQSDMQLSTSQYWLVKVASEPVGFLSGTFLLDQAELTNLGVVPDWQHQGLAKLLLKTWLERLPINTTVTLEVRQHNHAAYHLYISLGFVEIAKRTAYYDRPVEDALIMQMTT</sequence>
<feature type="domain" description="N-acetyltransferase" evidence="6">
    <location>
        <begin position="12"/>
        <end position="153"/>
    </location>
</feature>
<keyword evidence="2 5" id="KW-0963">Cytoplasm</keyword>
<evidence type="ECO:0000313" key="10">
    <source>
        <dbReference type="Proteomes" id="UP000321429"/>
    </source>
</evidence>
<dbReference type="InterPro" id="IPR006464">
    <property type="entry name" value="AcTrfase_RimI/Ard1"/>
</dbReference>
<evidence type="ECO:0000313" key="9">
    <source>
        <dbReference type="Proteomes" id="UP000051139"/>
    </source>
</evidence>
<name>A0A0R2L4I3_9LACO</name>
<dbReference type="PROSITE" id="PS51186">
    <property type="entry name" value="GNAT"/>
    <property type="match status" value="1"/>
</dbReference>
<evidence type="ECO:0000256" key="1">
    <source>
        <dbReference type="ARBA" id="ARBA00005395"/>
    </source>
</evidence>
<keyword evidence="4" id="KW-0012">Acyltransferase</keyword>
<comment type="similarity">
    <text evidence="1 5">Belongs to the acetyltransferase family. RimI subfamily.</text>
</comment>
<dbReference type="EC" id="2.3.1.266" evidence="5"/>
<dbReference type="PANTHER" id="PTHR43420:SF44">
    <property type="entry name" value="ACETYLTRANSFERASE YPEA"/>
    <property type="match status" value="1"/>
</dbReference>
<dbReference type="Proteomes" id="UP000051139">
    <property type="component" value="Unassembled WGS sequence"/>
</dbReference>
<comment type="function">
    <text evidence="5">Acetylates the N-terminal alanine of ribosomal protein bS18.</text>
</comment>
<evidence type="ECO:0000313" key="8">
    <source>
        <dbReference type="EMBL" id="KRN96579.1"/>
    </source>
</evidence>
<dbReference type="CDD" id="cd04301">
    <property type="entry name" value="NAT_SF"/>
    <property type="match status" value="1"/>
</dbReference>
<dbReference type="InterPro" id="IPR016181">
    <property type="entry name" value="Acyl_CoA_acyltransferase"/>
</dbReference>
<evidence type="ECO:0000256" key="4">
    <source>
        <dbReference type="ARBA" id="ARBA00023315"/>
    </source>
</evidence>
<reference evidence="7 10" key="2">
    <citation type="submission" date="2019-07" db="EMBL/GenBank/DDBJ databases">
        <title>Whole genome shotgun sequence of Lactobacillus siliginis NBRC 101315.</title>
        <authorList>
            <person name="Hosoyama A."/>
            <person name="Uohara A."/>
            <person name="Ohji S."/>
            <person name="Ichikawa N."/>
        </authorList>
    </citation>
    <scope>NUCLEOTIDE SEQUENCE [LARGE SCALE GENOMIC DNA]</scope>
    <source>
        <strain evidence="7 10">NBRC 101315</strain>
    </source>
</reference>